<reference evidence="3 4" key="1">
    <citation type="submission" date="2019-07" db="EMBL/GenBank/DDBJ databases">
        <title>Sphingomonas alkalisoli sp. nov., isolated from rhizosphere soil of Suaedae salsa.</title>
        <authorList>
            <person name="Zhang H."/>
            <person name="Xu L."/>
            <person name="Zhang J.-X."/>
            <person name="Sun J.-Q."/>
        </authorList>
    </citation>
    <scope>NUCLEOTIDE SEQUENCE [LARGE SCALE GENOMIC DNA]</scope>
    <source>
        <strain evidence="3 4">XS-10</strain>
    </source>
</reference>
<protein>
    <submittedName>
        <fullName evidence="3">DUF2846 domain-containing protein</fullName>
    </submittedName>
</protein>
<dbReference type="OrthoDB" id="7428674at2"/>
<evidence type="ECO:0000313" key="3">
    <source>
        <dbReference type="EMBL" id="QDX25810.1"/>
    </source>
</evidence>
<evidence type="ECO:0000313" key="4">
    <source>
        <dbReference type="Proteomes" id="UP000318055"/>
    </source>
</evidence>
<name>A0A518REC8_9SPHN</name>
<accession>A0A518REC8</accession>
<dbReference type="Proteomes" id="UP000318055">
    <property type="component" value="Chromosome"/>
</dbReference>
<feature type="chain" id="PRO_5021873576" evidence="1">
    <location>
        <begin position="23"/>
        <end position="156"/>
    </location>
</feature>
<dbReference type="AlphaFoldDB" id="A0A518REC8"/>
<evidence type="ECO:0000259" key="2">
    <source>
        <dbReference type="Pfam" id="PF11008"/>
    </source>
</evidence>
<keyword evidence="4" id="KW-1185">Reference proteome</keyword>
<feature type="domain" description="DUF2846" evidence="2">
    <location>
        <begin position="42"/>
        <end position="120"/>
    </location>
</feature>
<proteinExistence type="predicted"/>
<sequence>MKLKHIALGLALGLSAPVVAWAGQGEEAPLVTKSGTIGAPASGKGQVVFFRPGSIMGAALGCTVHEGDKQVARLGSGKYYVVEAEPGVHLYNTRGEAKDEITLEVEEGETYFVRCNIGMGVMSGRANLSPSDRATFAQRGKKLKMWEPKNETAEAK</sequence>
<dbReference type="Pfam" id="PF11008">
    <property type="entry name" value="DUF2846"/>
    <property type="match status" value="1"/>
</dbReference>
<organism evidence="3 4">
    <name type="scientific">Sphingomonas suaedae</name>
    <dbReference type="NCBI Taxonomy" id="2599297"/>
    <lineage>
        <taxon>Bacteria</taxon>
        <taxon>Pseudomonadati</taxon>
        <taxon>Pseudomonadota</taxon>
        <taxon>Alphaproteobacteria</taxon>
        <taxon>Sphingomonadales</taxon>
        <taxon>Sphingomonadaceae</taxon>
        <taxon>Sphingomonas</taxon>
    </lineage>
</organism>
<keyword evidence="1" id="KW-0732">Signal</keyword>
<dbReference type="RefSeq" id="WP_145846034.1">
    <property type="nucleotide sequence ID" value="NZ_CP042239.1"/>
</dbReference>
<dbReference type="EMBL" id="CP042239">
    <property type="protein sequence ID" value="QDX25810.1"/>
    <property type="molecule type" value="Genomic_DNA"/>
</dbReference>
<dbReference type="KEGG" id="ssua:FPZ54_07095"/>
<feature type="signal peptide" evidence="1">
    <location>
        <begin position="1"/>
        <end position="22"/>
    </location>
</feature>
<gene>
    <name evidence="3" type="ORF">FPZ54_07095</name>
</gene>
<evidence type="ECO:0000256" key="1">
    <source>
        <dbReference type="SAM" id="SignalP"/>
    </source>
</evidence>
<dbReference type="InterPro" id="IPR022548">
    <property type="entry name" value="DUF2846"/>
</dbReference>